<dbReference type="EMBL" id="JANBPK010000707">
    <property type="protein sequence ID" value="KAJ2934997.1"/>
    <property type="molecule type" value="Genomic_DNA"/>
</dbReference>
<organism evidence="4 5">
    <name type="scientific">Candolleomyces eurysporus</name>
    <dbReference type="NCBI Taxonomy" id="2828524"/>
    <lineage>
        <taxon>Eukaryota</taxon>
        <taxon>Fungi</taxon>
        <taxon>Dikarya</taxon>
        <taxon>Basidiomycota</taxon>
        <taxon>Agaricomycotina</taxon>
        <taxon>Agaricomycetes</taxon>
        <taxon>Agaricomycetidae</taxon>
        <taxon>Agaricales</taxon>
        <taxon>Agaricineae</taxon>
        <taxon>Psathyrellaceae</taxon>
        <taxon>Candolleomyces</taxon>
    </lineage>
</organism>
<feature type="compositionally biased region" description="Low complexity" evidence="2">
    <location>
        <begin position="57"/>
        <end position="84"/>
    </location>
</feature>
<evidence type="ECO:0000313" key="4">
    <source>
        <dbReference type="EMBL" id="KAJ2934997.1"/>
    </source>
</evidence>
<keyword evidence="3" id="KW-0472">Membrane</keyword>
<keyword evidence="5" id="KW-1185">Reference proteome</keyword>
<dbReference type="InterPro" id="IPR029044">
    <property type="entry name" value="Nucleotide-diphossugar_trans"/>
</dbReference>
<dbReference type="SUPFAM" id="SSF53448">
    <property type="entry name" value="Nucleotide-diphospho-sugar transferases"/>
    <property type="match status" value="1"/>
</dbReference>
<accession>A0A9W8JI63</accession>
<feature type="compositionally biased region" description="Low complexity" evidence="2">
    <location>
        <begin position="151"/>
        <end position="164"/>
    </location>
</feature>
<gene>
    <name evidence="4" type="ORF">H1R20_g2119</name>
</gene>
<feature type="region of interest" description="Disordered" evidence="2">
    <location>
        <begin position="112"/>
        <end position="164"/>
    </location>
</feature>
<dbReference type="InterPro" id="IPR007577">
    <property type="entry name" value="GlycoTrfase_DXD_sugar-bd_CS"/>
</dbReference>
<dbReference type="Pfam" id="PF04488">
    <property type="entry name" value="Gly_transf_sug"/>
    <property type="match status" value="1"/>
</dbReference>
<protein>
    <recommendedName>
        <fullName evidence="6">Glycosyltransferase family 32 protein</fullName>
    </recommendedName>
</protein>
<feature type="transmembrane region" description="Helical" evidence="3">
    <location>
        <begin position="195"/>
        <end position="212"/>
    </location>
</feature>
<feature type="region of interest" description="Disordered" evidence="2">
    <location>
        <begin position="1"/>
        <end position="98"/>
    </location>
</feature>
<comment type="similarity">
    <text evidence="1">Belongs to the glycosyltransferase 32 family.</text>
</comment>
<dbReference type="Gene3D" id="3.90.550.20">
    <property type="match status" value="1"/>
</dbReference>
<sequence>MEIQPKTANFDELDIQQRAEPFAQRDQRRRAPPMSGKLPTYASSSSSSSSKPANRHGGPSSPSTSTSTPLSSLAGSSSTRSRTAIAKSPAIKQMEPSIMYNRYSDDYDHEHEYRQRGRADSSNDPDDGYTGGANPYAHVQDKRGRRRSHSSDSSSPTSYHSSPFGSLLQPRRFWQGPRRRHFLQSVSRRLRTRQLLVCLIAGLLLLLLYLFASYEPHIEISFYARRWINDEVDSIQPLSGCFERAEKEGMYNVTQRVWQKTSTWDVHAGLALGRGMDCYDFAGIIGSSRGGDTNTKPVPDEERTLFHTYWRTDLAPFGPRQEYMLKSFFTTQPLHKFKLILWSNGDLTTNSIIYDYMQRFPDSFDVKQADMKAMAKGTSLDGTDKLDTKDTRAWVDGDLLRLLALWNYGGVWVDMDSLLTRSLEPLLEHEFVTQWDCYSQFILSALH</sequence>
<evidence type="ECO:0000256" key="1">
    <source>
        <dbReference type="ARBA" id="ARBA00009003"/>
    </source>
</evidence>
<feature type="compositionally biased region" description="Basic and acidic residues" evidence="2">
    <location>
        <begin position="112"/>
        <end position="121"/>
    </location>
</feature>
<evidence type="ECO:0000256" key="3">
    <source>
        <dbReference type="SAM" id="Phobius"/>
    </source>
</evidence>
<evidence type="ECO:0000256" key="2">
    <source>
        <dbReference type="SAM" id="MobiDB-lite"/>
    </source>
</evidence>
<evidence type="ECO:0008006" key="6">
    <source>
        <dbReference type="Google" id="ProtNLM"/>
    </source>
</evidence>
<dbReference type="Proteomes" id="UP001140091">
    <property type="component" value="Unassembled WGS sequence"/>
</dbReference>
<dbReference type="OrthoDB" id="409543at2759"/>
<dbReference type="AlphaFoldDB" id="A0A9W8JI63"/>
<proteinExistence type="inferred from homology"/>
<reference evidence="4" key="1">
    <citation type="submission" date="2022-06" db="EMBL/GenBank/DDBJ databases">
        <title>Genome Sequence of Candolleomyces eurysporus.</title>
        <authorList>
            <person name="Buettner E."/>
        </authorList>
    </citation>
    <scope>NUCLEOTIDE SEQUENCE</scope>
    <source>
        <strain evidence="4">VTCC 930004</strain>
    </source>
</reference>
<feature type="non-terminal residue" evidence="4">
    <location>
        <position position="447"/>
    </location>
</feature>
<name>A0A9W8JI63_9AGAR</name>
<comment type="caution">
    <text evidence="4">The sequence shown here is derived from an EMBL/GenBank/DDBJ whole genome shotgun (WGS) entry which is preliminary data.</text>
</comment>
<keyword evidence="3" id="KW-0812">Transmembrane</keyword>
<keyword evidence="3" id="KW-1133">Transmembrane helix</keyword>
<evidence type="ECO:0000313" key="5">
    <source>
        <dbReference type="Proteomes" id="UP001140091"/>
    </source>
</evidence>